<dbReference type="PANTHER" id="PTHR45138:SF9">
    <property type="entry name" value="DIGUANYLATE CYCLASE DGCM-RELATED"/>
    <property type="match status" value="1"/>
</dbReference>
<feature type="transmembrane region" description="Helical" evidence="1">
    <location>
        <begin position="36"/>
        <end position="57"/>
    </location>
</feature>
<reference evidence="3 4" key="1">
    <citation type="submission" date="2016-10" db="EMBL/GenBank/DDBJ databases">
        <authorList>
            <person name="de Groot N.N."/>
        </authorList>
    </citation>
    <scope>NUCLEOTIDE SEQUENCE [LARGE SCALE GENOMIC DNA]</scope>
    <source>
        <strain evidence="3 4">DSM 20581</strain>
    </source>
</reference>
<evidence type="ECO:0000313" key="4">
    <source>
        <dbReference type="Proteomes" id="UP000199136"/>
    </source>
</evidence>
<name>A0A1I5W6U6_9LACT</name>
<keyword evidence="4" id="KW-1185">Reference proteome</keyword>
<evidence type="ECO:0000256" key="1">
    <source>
        <dbReference type="SAM" id="Phobius"/>
    </source>
</evidence>
<feature type="transmembrane region" description="Helical" evidence="1">
    <location>
        <begin position="5"/>
        <end position="24"/>
    </location>
</feature>
<dbReference type="GO" id="GO:0052621">
    <property type="term" value="F:diguanylate cyclase activity"/>
    <property type="evidence" value="ECO:0007669"/>
    <property type="project" value="TreeGrafter"/>
</dbReference>
<dbReference type="RefSeq" id="WP_092479861.1">
    <property type="nucleotide sequence ID" value="NZ_FOXW01000002.1"/>
</dbReference>
<dbReference type="OrthoDB" id="9759607at2"/>
<feature type="domain" description="GGDEF" evidence="2">
    <location>
        <begin position="229"/>
        <end position="362"/>
    </location>
</feature>
<dbReference type="FunFam" id="3.30.70.270:FF:000001">
    <property type="entry name" value="Diguanylate cyclase domain protein"/>
    <property type="match status" value="1"/>
</dbReference>
<dbReference type="GO" id="GO:1902201">
    <property type="term" value="P:negative regulation of bacterial-type flagellum-dependent cell motility"/>
    <property type="evidence" value="ECO:0007669"/>
    <property type="project" value="TreeGrafter"/>
</dbReference>
<accession>A0A1I5W6U6</accession>
<feature type="transmembrane region" description="Helical" evidence="1">
    <location>
        <begin position="162"/>
        <end position="184"/>
    </location>
</feature>
<dbReference type="GO" id="GO:0043709">
    <property type="term" value="P:cell adhesion involved in single-species biofilm formation"/>
    <property type="evidence" value="ECO:0007669"/>
    <property type="project" value="TreeGrafter"/>
</dbReference>
<dbReference type="Pfam" id="PF00990">
    <property type="entry name" value="GGDEF"/>
    <property type="match status" value="1"/>
</dbReference>
<feature type="transmembrane region" description="Helical" evidence="1">
    <location>
        <begin position="105"/>
        <end position="123"/>
    </location>
</feature>
<dbReference type="SMART" id="SM00267">
    <property type="entry name" value="GGDEF"/>
    <property type="match status" value="1"/>
</dbReference>
<evidence type="ECO:0000313" key="3">
    <source>
        <dbReference type="EMBL" id="SFQ15465.1"/>
    </source>
</evidence>
<dbReference type="Gene3D" id="3.30.70.270">
    <property type="match status" value="1"/>
</dbReference>
<dbReference type="SUPFAM" id="SSF55073">
    <property type="entry name" value="Nucleotide cyclase"/>
    <property type="match status" value="1"/>
</dbReference>
<dbReference type="STRING" id="82801.SAMN04488506_0807"/>
<dbReference type="GO" id="GO:0005886">
    <property type="term" value="C:plasma membrane"/>
    <property type="evidence" value="ECO:0007669"/>
    <property type="project" value="TreeGrafter"/>
</dbReference>
<keyword evidence="1" id="KW-0812">Transmembrane</keyword>
<organism evidence="3 4">
    <name type="scientific">Desemzia incerta</name>
    <dbReference type="NCBI Taxonomy" id="82801"/>
    <lineage>
        <taxon>Bacteria</taxon>
        <taxon>Bacillati</taxon>
        <taxon>Bacillota</taxon>
        <taxon>Bacilli</taxon>
        <taxon>Lactobacillales</taxon>
        <taxon>Carnobacteriaceae</taxon>
        <taxon>Desemzia</taxon>
    </lineage>
</organism>
<dbReference type="InterPro" id="IPR029787">
    <property type="entry name" value="Nucleotide_cyclase"/>
</dbReference>
<sequence>MLSRILLSAVANVAILTLVSYIFIKIIPKKRTYALTGWQKILLIFIASITSFILMSFSVDLPQQVKIDMRYNAMILLLYYIGPATFIPAALITAFLRLSWGISDAAVYTFILYIILSVLMPLLNKWISKRFNSYTVGLTLNFCYVLGHGVVLYFVYHDWNYVIATSFFNFLFSSCCLLLNIMFIEDMRINVRLYLDEIERAKSDYLTGLYNKREFSYYWTEIENDSTITHTALLMLDIDHFKCINDQYGHLNGDIILRQVASLLHVEDIEHEQIYRVGGEEFCIVLKNKSFSQQMAIAEKIRQTVENNPFKLENHQTIHLTVSVGMATSYKVKDMKNLYRLADRALYQAKERGRNQLVVLDLAERELKRIL</sequence>
<keyword evidence="1" id="KW-1133">Transmembrane helix</keyword>
<dbReference type="CDD" id="cd01949">
    <property type="entry name" value="GGDEF"/>
    <property type="match status" value="1"/>
</dbReference>
<feature type="transmembrane region" description="Helical" evidence="1">
    <location>
        <begin position="135"/>
        <end position="156"/>
    </location>
</feature>
<dbReference type="PROSITE" id="PS50887">
    <property type="entry name" value="GGDEF"/>
    <property type="match status" value="1"/>
</dbReference>
<dbReference type="EMBL" id="FOXW01000002">
    <property type="protein sequence ID" value="SFQ15465.1"/>
    <property type="molecule type" value="Genomic_DNA"/>
</dbReference>
<feature type="transmembrane region" description="Helical" evidence="1">
    <location>
        <begin position="77"/>
        <end position="99"/>
    </location>
</feature>
<dbReference type="Proteomes" id="UP000199136">
    <property type="component" value="Unassembled WGS sequence"/>
</dbReference>
<dbReference type="InterPro" id="IPR050469">
    <property type="entry name" value="Diguanylate_Cyclase"/>
</dbReference>
<proteinExistence type="predicted"/>
<gene>
    <name evidence="3" type="ORF">SAMN04488506_0807</name>
</gene>
<dbReference type="PANTHER" id="PTHR45138">
    <property type="entry name" value="REGULATORY COMPONENTS OF SENSORY TRANSDUCTION SYSTEM"/>
    <property type="match status" value="1"/>
</dbReference>
<keyword evidence="1" id="KW-0472">Membrane</keyword>
<dbReference type="InterPro" id="IPR043128">
    <property type="entry name" value="Rev_trsase/Diguanyl_cyclase"/>
</dbReference>
<dbReference type="NCBIfam" id="TIGR00254">
    <property type="entry name" value="GGDEF"/>
    <property type="match status" value="1"/>
</dbReference>
<dbReference type="AlphaFoldDB" id="A0A1I5W6U6"/>
<evidence type="ECO:0000259" key="2">
    <source>
        <dbReference type="PROSITE" id="PS50887"/>
    </source>
</evidence>
<protein>
    <submittedName>
        <fullName evidence="3">Diguanylate cyclase</fullName>
    </submittedName>
</protein>
<dbReference type="InterPro" id="IPR000160">
    <property type="entry name" value="GGDEF_dom"/>
</dbReference>